<proteinExistence type="predicted"/>
<sequence length="801" mass="86587">MLTFPLRKLHTAMPRLTQASLVGCLPGTSILTASATRPSSFNVVHMSSHEGEFFYSLGKGVIDPRLVSRVLMHYSMSSHRVSDFGALVTEFLQFHHAVSTNAIIWRNLVAFVVGQSNDRATSPERMGRMPAEAVRERLFDEIRNQGIASVHLEMFGALEADYAISMLSQIGLIVPGTPLTYRVSRMLPFPDYNAYVDAVRGATLTRVLESLATADLGLVKSQMQKKAAISPSFIANELAAAATRASDRARGSYNPIDVADSVFYLLGTVWDPSTPAELVAPSSIQASDGFSSLLSNLAMFAAYQRRVATNGSFIGSKYDELIMKKEIIPLFIEAVERISPYEARTLPTAVGHIGVRSVSEYDATKSHLAVYESWNFSRSATAFVPIKNSRTGFGRFLMEELSVSDALSSALGPIAETFSVDGFIERHLTALTAAVPGAYDVKADGTQVLLALPSVSAIPTPLGVTTSALMRAMRSAEEFVPDADSLAAVRHAISDSEGMGSDTERAAVRRGEALLHSYYVMLLATAVQSGGMLSVGSITVEANPDGGNNVAIFWEMSTSSKIPLGPTGLLGGRLETSEPLERIAYGPDITPTLTVTPPALPLRDHERSLHVWNWADTSTKVKFEDTFTTTIANKKLAVRLDEVAILSLGYRRESLRFMIPASARAIAEMWVSWYTATDAELTALKKKTKDTAALAALDGRLLSSGVMLVQRLRAIGRSPVGQTMARLINSGLANELRNKGAIDAMKGLYVVPHQIRMEVWSGLVLLQLLGVISTQEAEDITSGIKGSNALATVMTMGLDEK</sequence>
<gene>
    <name evidence="1" type="primary">1</name>
</gene>
<evidence type="ECO:0000313" key="1">
    <source>
        <dbReference type="EMBL" id="AAG00446.1"/>
    </source>
</evidence>
<dbReference type="KEGG" id="vg:963885"/>
<dbReference type="InterPro" id="IPR048856">
    <property type="entry name" value="P1"/>
</dbReference>
<dbReference type="OrthoDB" id="8788at10239"/>
<reference evidence="1 2" key="2">
    <citation type="journal article" date="2000" name="Virology">
        <title>Characterization of phi 13, a bacteriophage related to phi 6 and containing three dsRNA genomic segments.</title>
        <authorList>
            <person name="Qiao X."/>
            <person name="Qiao J."/>
            <person name="Onodera S."/>
            <person name="Mindich L."/>
        </authorList>
    </citation>
    <scope>NUCLEOTIDE SEQUENCE [LARGE SCALE GENOMIC DNA]</scope>
</reference>
<evidence type="ECO:0000313" key="2">
    <source>
        <dbReference type="Proteomes" id="UP000000733"/>
    </source>
</evidence>
<keyword evidence="2" id="KW-1185">Reference proteome</keyword>
<organism evidence="1 2">
    <name type="scientific">Pseudomonas phage phi13</name>
    <dbReference type="NCBI Taxonomy" id="134554"/>
    <lineage>
        <taxon>Viruses</taxon>
        <taxon>Riboviria</taxon>
        <taxon>Orthornavirae</taxon>
        <taxon>Duplornaviricota</taxon>
        <taxon>Vidaverviricetes</taxon>
        <taxon>Mindivirales</taxon>
        <taxon>Cystoviridae</taxon>
        <taxon>Gammacystovirus</taxon>
        <taxon>Gammacystovirus phi13</taxon>
        <taxon>Cystovirus phi13</taxon>
    </lineage>
</organism>
<accession>Q9FZT0</accession>
<protein>
    <submittedName>
        <fullName evidence="1">p1</fullName>
    </submittedName>
</protein>
<name>Q9FZT0_9VIRU</name>
<dbReference type="RefSeq" id="NP_690819.1">
    <property type="nucleotide sequence ID" value="NC_004172.1"/>
</dbReference>
<dbReference type="EMBL" id="AF261668">
    <property type="protein sequence ID" value="AAG00446.1"/>
    <property type="molecule type" value="Genomic_RNA"/>
</dbReference>
<reference evidence="1 2" key="1">
    <citation type="journal article" date="1999" name="J. Bacteriol.">
        <title>Isolation of additional bacteriophages with genomes of segmented double-stranded RNA.</title>
        <authorList>
            <person name="Mindich L."/>
            <person name="Qiao X."/>
            <person name="Qiao J."/>
            <person name="Onodera S."/>
            <person name="Romantschuk M."/>
            <person name="Hoogstraten D."/>
        </authorList>
    </citation>
    <scope>NUCLEOTIDE SEQUENCE [LARGE SCALE GENOMIC DNA]</scope>
</reference>
<dbReference type="Proteomes" id="UP000000733">
    <property type="component" value="Genome"/>
</dbReference>
<dbReference type="Pfam" id="PF20837">
    <property type="entry name" value="P1"/>
    <property type="match status" value="1"/>
</dbReference>